<keyword evidence="4" id="KW-1185">Reference proteome</keyword>
<comment type="caution">
    <text evidence="3">The sequence shown here is derived from an EMBL/GenBank/DDBJ whole genome shotgun (WGS) entry which is preliminary data.</text>
</comment>
<feature type="compositionally biased region" description="Basic and acidic residues" evidence="1">
    <location>
        <begin position="98"/>
        <end position="144"/>
    </location>
</feature>
<feature type="non-terminal residue" evidence="3">
    <location>
        <position position="1"/>
    </location>
</feature>
<evidence type="ECO:0000256" key="1">
    <source>
        <dbReference type="SAM" id="MobiDB-lite"/>
    </source>
</evidence>
<evidence type="ECO:0000313" key="2">
    <source>
        <dbReference type="EMBL" id="CAK9040204.1"/>
    </source>
</evidence>
<evidence type="ECO:0000313" key="4">
    <source>
        <dbReference type="Proteomes" id="UP001642484"/>
    </source>
</evidence>
<organism evidence="3 4">
    <name type="scientific">Durusdinium trenchii</name>
    <dbReference type="NCBI Taxonomy" id="1381693"/>
    <lineage>
        <taxon>Eukaryota</taxon>
        <taxon>Sar</taxon>
        <taxon>Alveolata</taxon>
        <taxon>Dinophyceae</taxon>
        <taxon>Suessiales</taxon>
        <taxon>Symbiodiniaceae</taxon>
        <taxon>Durusdinium</taxon>
    </lineage>
</organism>
<accession>A0ABP0LM57</accession>
<evidence type="ECO:0000313" key="3">
    <source>
        <dbReference type="EMBL" id="CAK9040244.1"/>
    </source>
</evidence>
<gene>
    <name evidence="2" type="ORF">CCMP2556_LOCUS21685</name>
    <name evidence="3" type="ORF">CCMP2556_LOCUS21704</name>
</gene>
<name>A0ABP0LM57_9DINO</name>
<sequence length="160" mass="17801">SEANDQNGSSSAALFELLQSDVYFVEKTSELESPKDSVMTVGRANYVRTFLVECQPSVEKVKALMEHHTNGIKMLCCIAQAVLSNVESWKSGIKAAKKAKEDERKAKEKERERQAKRRAMEEQKLAKKQKQQEDKARLAAEKAAKAAAEGQDGTDADGRR</sequence>
<dbReference type="EMBL" id="CAXAMN010013250">
    <property type="protein sequence ID" value="CAK9040244.1"/>
    <property type="molecule type" value="Genomic_DNA"/>
</dbReference>
<protein>
    <submittedName>
        <fullName evidence="3">Uncharacterized protein</fullName>
    </submittedName>
</protein>
<feature type="non-terminal residue" evidence="3">
    <location>
        <position position="160"/>
    </location>
</feature>
<dbReference type="Proteomes" id="UP001642484">
    <property type="component" value="Unassembled WGS sequence"/>
</dbReference>
<proteinExistence type="predicted"/>
<dbReference type="EMBL" id="CAXAMN010013234">
    <property type="protein sequence ID" value="CAK9040204.1"/>
    <property type="molecule type" value="Genomic_DNA"/>
</dbReference>
<reference evidence="3 4" key="1">
    <citation type="submission" date="2024-02" db="EMBL/GenBank/DDBJ databases">
        <authorList>
            <person name="Chen Y."/>
            <person name="Shah S."/>
            <person name="Dougan E. K."/>
            <person name="Thang M."/>
            <person name="Chan C."/>
        </authorList>
    </citation>
    <scope>NUCLEOTIDE SEQUENCE [LARGE SCALE GENOMIC DNA]</scope>
</reference>
<feature type="region of interest" description="Disordered" evidence="1">
    <location>
        <begin position="98"/>
        <end position="160"/>
    </location>
</feature>